<dbReference type="Pfam" id="PF00847">
    <property type="entry name" value="AP2"/>
    <property type="match status" value="1"/>
</dbReference>
<dbReference type="GO" id="GO:0000976">
    <property type="term" value="F:transcription cis-regulatory region binding"/>
    <property type="evidence" value="ECO:0007669"/>
    <property type="project" value="UniProtKB-ARBA"/>
</dbReference>
<dbReference type="EMBL" id="JAPFFJ010000012">
    <property type="protein sequence ID" value="KAJ6415694.1"/>
    <property type="molecule type" value="Genomic_DNA"/>
</dbReference>
<dbReference type="Gene3D" id="3.30.730.10">
    <property type="entry name" value="AP2/ERF domain"/>
    <property type="match status" value="1"/>
</dbReference>
<keyword evidence="3" id="KW-0805">Transcription regulation</keyword>
<evidence type="ECO:0000313" key="10">
    <source>
        <dbReference type="EMBL" id="KAJ6415694.1"/>
    </source>
</evidence>
<dbReference type="CDD" id="cd00018">
    <property type="entry name" value="AP2"/>
    <property type="match status" value="1"/>
</dbReference>
<comment type="similarity">
    <text evidence="8">Belongs to the AP2/ERF transcription factor family. ERF subfamily.</text>
</comment>
<comment type="subcellular location">
    <subcellularLocation>
        <location evidence="1">Nucleus</location>
    </subcellularLocation>
</comment>
<accession>A0AAD6P3Z6</accession>
<dbReference type="GO" id="GO:0003700">
    <property type="term" value="F:DNA-binding transcription factor activity"/>
    <property type="evidence" value="ECO:0007669"/>
    <property type="project" value="InterPro"/>
</dbReference>
<evidence type="ECO:0000259" key="9">
    <source>
        <dbReference type="PROSITE" id="PS51032"/>
    </source>
</evidence>
<dbReference type="InterPro" id="IPR044808">
    <property type="entry name" value="ERF_plant"/>
</dbReference>
<dbReference type="InterPro" id="IPR001471">
    <property type="entry name" value="AP2/ERF_dom"/>
</dbReference>
<evidence type="ECO:0000256" key="6">
    <source>
        <dbReference type="ARBA" id="ARBA00023163"/>
    </source>
</evidence>
<evidence type="ECO:0000313" key="11">
    <source>
        <dbReference type="Proteomes" id="UP001162972"/>
    </source>
</evidence>
<keyword evidence="11" id="KW-1185">Reference proteome</keyword>
<protein>
    <recommendedName>
        <fullName evidence="9">AP2/ERF domain-containing protein</fullName>
    </recommendedName>
</protein>
<evidence type="ECO:0000256" key="2">
    <source>
        <dbReference type="ARBA" id="ARBA00022745"/>
    </source>
</evidence>
<organism evidence="10 11">
    <name type="scientific">Salix udensis</name>
    <dbReference type="NCBI Taxonomy" id="889485"/>
    <lineage>
        <taxon>Eukaryota</taxon>
        <taxon>Viridiplantae</taxon>
        <taxon>Streptophyta</taxon>
        <taxon>Embryophyta</taxon>
        <taxon>Tracheophyta</taxon>
        <taxon>Spermatophyta</taxon>
        <taxon>Magnoliopsida</taxon>
        <taxon>eudicotyledons</taxon>
        <taxon>Gunneridae</taxon>
        <taxon>Pentapetalae</taxon>
        <taxon>rosids</taxon>
        <taxon>fabids</taxon>
        <taxon>Malpighiales</taxon>
        <taxon>Salicaceae</taxon>
        <taxon>Saliceae</taxon>
        <taxon>Salix</taxon>
    </lineage>
</organism>
<evidence type="ECO:0000256" key="1">
    <source>
        <dbReference type="ARBA" id="ARBA00004123"/>
    </source>
</evidence>
<keyword evidence="5" id="KW-0010">Activator</keyword>
<keyword evidence="4" id="KW-0238">DNA-binding</keyword>
<keyword evidence="2" id="KW-0936">Ethylene signaling pathway</keyword>
<dbReference type="GO" id="GO:0009873">
    <property type="term" value="P:ethylene-activated signaling pathway"/>
    <property type="evidence" value="ECO:0007669"/>
    <property type="project" value="UniProtKB-KW"/>
</dbReference>
<evidence type="ECO:0000256" key="8">
    <source>
        <dbReference type="ARBA" id="ARBA00024343"/>
    </source>
</evidence>
<dbReference type="PRINTS" id="PR00367">
    <property type="entry name" value="ETHRSPELEMNT"/>
</dbReference>
<sequence length="358" mass="40050">MEADQTQQVSSALELIKHHLLGDLLSPVATSSSSSSSIYHFSTNFEASTSLQRESTGRSSSDFPAALPDFFGSLFDFTSDLNPAQEINNTNIFEFEPKPEIIDLCTPTPTPLNSNPHVNFLSSSSSGGSSSGSNFFEFEPRPQMNFEFESKPQIVSQRSNSFFYEEPKPQIEAARRRSLKISLPNKKPEWIQFSNPSQKTVQDNSGVAAQEKRHYRGVRQRPWGKYAAEIRDPNRRGSRVWLGTFSTALEAARAYDRAAFKLRGSKAILNFPLEAGKGVEESERKRSRDGGVEEREDVKRVMTVVKREEPETERDIPLTPSSWTTVWDGGDTKDVFNVPSLSPLSPHPPLGFPQLMVI</sequence>
<comment type="caution">
    <text evidence="10">The sequence shown here is derived from an EMBL/GenBank/DDBJ whole genome shotgun (WGS) entry which is preliminary data.</text>
</comment>
<dbReference type="InterPro" id="IPR016177">
    <property type="entry name" value="DNA-bd_dom_sf"/>
</dbReference>
<dbReference type="PROSITE" id="PS51032">
    <property type="entry name" value="AP2_ERF"/>
    <property type="match status" value="1"/>
</dbReference>
<dbReference type="InterPro" id="IPR036955">
    <property type="entry name" value="AP2/ERF_dom_sf"/>
</dbReference>
<dbReference type="AlphaFoldDB" id="A0AAD6P3Z6"/>
<dbReference type="FunFam" id="3.30.730.10:FF:000001">
    <property type="entry name" value="Ethylene-responsive transcription factor 2"/>
    <property type="match status" value="1"/>
</dbReference>
<keyword evidence="7" id="KW-0539">Nucleus</keyword>
<gene>
    <name evidence="10" type="ORF">OIU84_004483</name>
</gene>
<evidence type="ECO:0000256" key="3">
    <source>
        <dbReference type="ARBA" id="ARBA00023015"/>
    </source>
</evidence>
<evidence type="ECO:0000256" key="5">
    <source>
        <dbReference type="ARBA" id="ARBA00023159"/>
    </source>
</evidence>
<dbReference type="SUPFAM" id="SSF54171">
    <property type="entry name" value="DNA-binding domain"/>
    <property type="match status" value="1"/>
</dbReference>
<dbReference type="GO" id="GO:0006950">
    <property type="term" value="P:response to stress"/>
    <property type="evidence" value="ECO:0007669"/>
    <property type="project" value="UniProtKB-ARBA"/>
</dbReference>
<proteinExistence type="inferred from homology"/>
<evidence type="ECO:0000256" key="4">
    <source>
        <dbReference type="ARBA" id="ARBA00023125"/>
    </source>
</evidence>
<dbReference type="SMART" id="SM00380">
    <property type="entry name" value="AP2"/>
    <property type="match status" value="1"/>
</dbReference>
<dbReference type="PANTHER" id="PTHR31190">
    <property type="entry name" value="DNA-BINDING DOMAIN"/>
    <property type="match status" value="1"/>
</dbReference>
<dbReference type="PANTHER" id="PTHR31190:SF499">
    <property type="entry name" value="ETHYLENE-RESPONSIVE TRANSCRIPTION FACTOR ERF105"/>
    <property type="match status" value="1"/>
</dbReference>
<evidence type="ECO:0000256" key="7">
    <source>
        <dbReference type="ARBA" id="ARBA00023242"/>
    </source>
</evidence>
<keyword evidence="6" id="KW-0804">Transcription</keyword>
<feature type="domain" description="AP2/ERF" evidence="9">
    <location>
        <begin position="214"/>
        <end position="272"/>
    </location>
</feature>
<dbReference type="Proteomes" id="UP001162972">
    <property type="component" value="Chromosome 3"/>
</dbReference>
<name>A0AAD6P3Z6_9ROSI</name>
<reference evidence="10 11" key="1">
    <citation type="journal article" date="2023" name="Int. J. Mol. Sci.">
        <title>De Novo Assembly and Annotation of 11 Diverse Shrub Willow (Salix) Genomes Reveals Novel Gene Organization in Sex-Linked Regions.</title>
        <authorList>
            <person name="Hyden B."/>
            <person name="Feng K."/>
            <person name="Yates T.B."/>
            <person name="Jawdy S."/>
            <person name="Cereghino C."/>
            <person name="Smart L.B."/>
            <person name="Muchero W."/>
        </authorList>
    </citation>
    <scope>NUCLEOTIDE SEQUENCE [LARGE SCALE GENOMIC DNA]</scope>
    <source>
        <tissue evidence="10">Shoot tip</tissue>
    </source>
</reference>
<dbReference type="GO" id="GO:0005634">
    <property type="term" value="C:nucleus"/>
    <property type="evidence" value="ECO:0007669"/>
    <property type="project" value="UniProtKB-SubCell"/>
</dbReference>